<keyword evidence="2" id="KW-1185">Reference proteome</keyword>
<organism evidence="1 2">
    <name type="scientific">Nonlabens dokdonensis</name>
    <dbReference type="NCBI Taxonomy" id="328515"/>
    <lineage>
        <taxon>Bacteria</taxon>
        <taxon>Pseudomonadati</taxon>
        <taxon>Bacteroidota</taxon>
        <taxon>Flavobacteriia</taxon>
        <taxon>Flavobacteriales</taxon>
        <taxon>Flavobacteriaceae</taxon>
        <taxon>Nonlabens</taxon>
    </lineage>
</organism>
<dbReference type="EMBL" id="QKZR01000003">
    <property type="protein sequence ID" value="PZX39771.1"/>
    <property type="molecule type" value="Genomic_DNA"/>
</dbReference>
<dbReference type="Proteomes" id="UP000248584">
    <property type="component" value="Unassembled WGS sequence"/>
</dbReference>
<dbReference type="RefSeq" id="WP_015363188.1">
    <property type="nucleotide sequence ID" value="NZ_QKZR01000003.1"/>
</dbReference>
<reference evidence="1 2" key="1">
    <citation type="submission" date="2018-06" db="EMBL/GenBank/DDBJ databases">
        <title>Genomic Encyclopedia of Archaeal and Bacterial Type Strains, Phase II (KMG-II): from individual species to whole genera.</title>
        <authorList>
            <person name="Goeker M."/>
        </authorList>
    </citation>
    <scope>NUCLEOTIDE SEQUENCE [LARGE SCALE GENOMIC DNA]</scope>
    <source>
        <strain evidence="1 2">DSM 17205</strain>
    </source>
</reference>
<proteinExistence type="predicted"/>
<sequence length="104" mass="11530">MATNTITLETAQTWANAWRSLEDKSPYVDGLKGWWVPGEDLSQVMAEGAVNSRMYIGLDEEDLKLMIVAVDEGGNDMIDASKGWYIYDFTQHIPPMGSSSSPLN</sequence>
<name>A0ABX5PXK0_9FLAO</name>
<evidence type="ECO:0000313" key="2">
    <source>
        <dbReference type="Proteomes" id="UP000248584"/>
    </source>
</evidence>
<protein>
    <submittedName>
        <fullName evidence="1">Uncharacterized protein</fullName>
    </submittedName>
</protein>
<evidence type="ECO:0000313" key="1">
    <source>
        <dbReference type="EMBL" id="PZX39771.1"/>
    </source>
</evidence>
<accession>A0ABX5PXK0</accession>
<comment type="caution">
    <text evidence="1">The sequence shown here is derived from an EMBL/GenBank/DDBJ whole genome shotgun (WGS) entry which is preliminary data.</text>
</comment>
<gene>
    <name evidence="1" type="ORF">LX97_02128</name>
</gene>